<feature type="transmembrane region" description="Helical" evidence="1">
    <location>
        <begin position="174"/>
        <end position="198"/>
    </location>
</feature>
<name>A0A9W6B0H4_9LACO</name>
<dbReference type="InterPro" id="IPR038750">
    <property type="entry name" value="YczE/YyaS-like"/>
</dbReference>
<keyword evidence="3" id="KW-1185">Reference proteome</keyword>
<keyword evidence="1" id="KW-0812">Transmembrane</keyword>
<dbReference type="Pfam" id="PF19700">
    <property type="entry name" value="DUF6198"/>
    <property type="match status" value="1"/>
</dbReference>
<proteinExistence type="predicted"/>
<feature type="transmembrane region" description="Helical" evidence="1">
    <location>
        <begin position="73"/>
        <end position="98"/>
    </location>
</feature>
<dbReference type="RefSeq" id="WP_286135844.1">
    <property type="nucleotide sequence ID" value="NZ_BRPL01000002.1"/>
</dbReference>
<dbReference type="EMBL" id="BRPL01000002">
    <property type="protein sequence ID" value="GLB46383.1"/>
    <property type="molecule type" value="Genomic_DNA"/>
</dbReference>
<dbReference type="PANTHER" id="PTHR40078:SF1">
    <property type="entry name" value="INTEGRAL MEMBRANE PROTEIN"/>
    <property type="match status" value="1"/>
</dbReference>
<evidence type="ECO:0000313" key="3">
    <source>
        <dbReference type="Proteomes" id="UP001144204"/>
    </source>
</evidence>
<feature type="transmembrane region" description="Helical" evidence="1">
    <location>
        <begin position="18"/>
        <end position="39"/>
    </location>
</feature>
<keyword evidence="1" id="KW-0472">Membrane</keyword>
<evidence type="ECO:0000313" key="2">
    <source>
        <dbReference type="EMBL" id="GLB46383.1"/>
    </source>
</evidence>
<sequence length="306" mass="34520">MDNAISKSSRPKHNYLSIALRTILSFIGVSLIGLGAALMREGHVGLDPYTALNIGVSGHLGMELGTYQLISNLVIFVFILIFNIKQIGIGTILNMVLVGYEIQWFSNIYENIFGAQINFFVIIVDGAIGLLFFTLGTSIYMSTKLGVAPYDAIAPTISERFHIKYQYVRTVQDILFMVAAVIAGGAYGIMTIVTAFFAGPLITFWNKNVSEFIMEHVNHFSNEPSVNNVENGVLGASRQSYNWLHRAYRSTVYIQRHLSGYTDQELEEIINENNHQLRQNLIFMKHLEKLHHSLNEELKRRGLNQK</sequence>
<accession>A0A9W6B0H4</accession>
<comment type="caution">
    <text evidence="2">The sequence shown here is derived from an EMBL/GenBank/DDBJ whole genome shotgun (WGS) entry which is preliminary data.</text>
</comment>
<keyword evidence="1" id="KW-1133">Transmembrane helix</keyword>
<evidence type="ECO:0000256" key="1">
    <source>
        <dbReference type="SAM" id="Phobius"/>
    </source>
</evidence>
<reference evidence="2" key="1">
    <citation type="submission" date="2022-07" db="EMBL/GenBank/DDBJ databases">
        <authorList>
            <person name="Kouya T."/>
            <person name="Ishiyama Y."/>
        </authorList>
    </citation>
    <scope>NUCLEOTIDE SEQUENCE</scope>
    <source>
        <strain evidence="2">WR16-4</strain>
    </source>
</reference>
<organism evidence="2 3">
    <name type="scientific">Philodulcilactobacillus myokoensis</name>
    <dbReference type="NCBI Taxonomy" id="2929573"/>
    <lineage>
        <taxon>Bacteria</taxon>
        <taxon>Bacillati</taxon>
        <taxon>Bacillota</taxon>
        <taxon>Bacilli</taxon>
        <taxon>Lactobacillales</taxon>
        <taxon>Lactobacillaceae</taxon>
        <taxon>Philodulcilactobacillus</taxon>
    </lineage>
</organism>
<reference evidence="2" key="2">
    <citation type="journal article" date="2023" name="PLoS ONE">
        <title>Philodulcilactobacillus myokoensis gen. nov., sp. nov., a fructophilic, acidophilic, and agar-phobic lactic acid bacterium isolated from fermented vegetable extracts.</title>
        <authorList>
            <person name="Kouya T."/>
            <person name="Ishiyama Y."/>
            <person name="Ohashi S."/>
            <person name="Kumakubo R."/>
            <person name="Yamazaki T."/>
            <person name="Otaki T."/>
        </authorList>
    </citation>
    <scope>NUCLEOTIDE SEQUENCE</scope>
    <source>
        <strain evidence="2">WR16-4</strain>
    </source>
</reference>
<dbReference type="Proteomes" id="UP001144204">
    <property type="component" value="Unassembled WGS sequence"/>
</dbReference>
<protein>
    <submittedName>
        <fullName evidence="2">Membrane protein</fullName>
    </submittedName>
</protein>
<dbReference type="AlphaFoldDB" id="A0A9W6B0H4"/>
<feature type="transmembrane region" description="Helical" evidence="1">
    <location>
        <begin position="119"/>
        <end position="141"/>
    </location>
</feature>
<dbReference type="PANTHER" id="PTHR40078">
    <property type="entry name" value="INTEGRAL MEMBRANE PROTEIN-RELATED"/>
    <property type="match status" value="1"/>
</dbReference>
<gene>
    <name evidence="2" type="ORF">WR164_03620</name>
</gene>